<dbReference type="PANTHER" id="PTHR43649">
    <property type="entry name" value="ARABINOSE-BINDING PROTEIN-RELATED"/>
    <property type="match status" value="1"/>
</dbReference>
<keyword evidence="4" id="KW-0564">Palmitate</keyword>
<evidence type="ECO:0000256" key="2">
    <source>
        <dbReference type="ARBA" id="ARBA00022729"/>
    </source>
</evidence>
<organism evidence="7 8">
    <name type="scientific">Marinicrinis sediminis</name>
    <dbReference type="NCBI Taxonomy" id="1652465"/>
    <lineage>
        <taxon>Bacteria</taxon>
        <taxon>Bacillati</taxon>
        <taxon>Bacillota</taxon>
        <taxon>Bacilli</taxon>
        <taxon>Bacillales</taxon>
        <taxon>Paenibacillaceae</taxon>
    </lineage>
</organism>
<keyword evidence="5" id="KW-0449">Lipoprotein</keyword>
<evidence type="ECO:0000256" key="1">
    <source>
        <dbReference type="ARBA" id="ARBA00022475"/>
    </source>
</evidence>
<protein>
    <submittedName>
        <fullName evidence="7">ABC transporter substrate-binding protein</fullName>
    </submittedName>
</protein>
<proteinExistence type="predicted"/>
<reference evidence="8" key="1">
    <citation type="journal article" date="2019" name="Int. J. Syst. Evol. Microbiol.">
        <title>The Global Catalogue of Microorganisms (GCM) 10K type strain sequencing project: providing services to taxonomists for standard genome sequencing and annotation.</title>
        <authorList>
            <consortium name="The Broad Institute Genomics Platform"/>
            <consortium name="The Broad Institute Genome Sequencing Center for Infectious Disease"/>
            <person name="Wu L."/>
            <person name="Ma J."/>
        </authorList>
    </citation>
    <scope>NUCLEOTIDE SEQUENCE [LARGE SCALE GENOMIC DNA]</scope>
    <source>
        <strain evidence="8">KCTC 33676</strain>
    </source>
</reference>
<dbReference type="Gene3D" id="3.40.190.10">
    <property type="entry name" value="Periplasmic binding protein-like II"/>
    <property type="match status" value="2"/>
</dbReference>
<keyword evidence="3" id="KW-0472">Membrane</keyword>
<dbReference type="InterPro" id="IPR006059">
    <property type="entry name" value="SBP"/>
</dbReference>
<evidence type="ECO:0000256" key="5">
    <source>
        <dbReference type="ARBA" id="ARBA00023288"/>
    </source>
</evidence>
<dbReference type="EMBL" id="JBHUMM010000007">
    <property type="protein sequence ID" value="MFD2670897.1"/>
    <property type="molecule type" value="Genomic_DNA"/>
</dbReference>
<dbReference type="InterPro" id="IPR050490">
    <property type="entry name" value="Bact_solute-bd_prot1"/>
</dbReference>
<dbReference type="Pfam" id="PF01547">
    <property type="entry name" value="SBP_bac_1"/>
    <property type="match status" value="1"/>
</dbReference>
<keyword evidence="2 6" id="KW-0732">Signal</keyword>
<evidence type="ECO:0000313" key="8">
    <source>
        <dbReference type="Proteomes" id="UP001597497"/>
    </source>
</evidence>
<dbReference type="RefSeq" id="WP_379928320.1">
    <property type="nucleotide sequence ID" value="NZ_JBHUMM010000007.1"/>
</dbReference>
<feature type="signal peptide" evidence="6">
    <location>
        <begin position="1"/>
        <end position="31"/>
    </location>
</feature>
<dbReference type="PANTHER" id="PTHR43649:SF33">
    <property type="entry name" value="POLYGALACTURONAN_RHAMNOGALACTURONAN-BINDING PROTEIN YTCQ"/>
    <property type="match status" value="1"/>
</dbReference>
<accession>A0ABW5R7A2</accession>
<evidence type="ECO:0000313" key="7">
    <source>
        <dbReference type="EMBL" id="MFD2670897.1"/>
    </source>
</evidence>
<gene>
    <name evidence="7" type="ORF">ACFSUC_04655</name>
</gene>
<dbReference type="PROSITE" id="PS51257">
    <property type="entry name" value="PROKAR_LIPOPROTEIN"/>
    <property type="match status" value="1"/>
</dbReference>
<name>A0ABW5R7A2_9BACL</name>
<evidence type="ECO:0000256" key="4">
    <source>
        <dbReference type="ARBA" id="ARBA00023139"/>
    </source>
</evidence>
<dbReference type="Proteomes" id="UP001597497">
    <property type="component" value="Unassembled WGS sequence"/>
</dbReference>
<feature type="chain" id="PRO_5045498202" evidence="6">
    <location>
        <begin position="32"/>
        <end position="439"/>
    </location>
</feature>
<keyword evidence="1" id="KW-1003">Cell membrane</keyword>
<comment type="caution">
    <text evidence="7">The sequence shown here is derived from an EMBL/GenBank/DDBJ whole genome shotgun (WGS) entry which is preliminary data.</text>
</comment>
<evidence type="ECO:0000256" key="3">
    <source>
        <dbReference type="ARBA" id="ARBA00023136"/>
    </source>
</evidence>
<sequence length="439" mass="49848">MYNQTERKLHFRWMGCLLIGMCLMMGLGACSQQEEENNSVIDGPASDPEMQGTITFLTNRVDLIENGTMRRYAEAFSEKYPGATVQFEGLTNYADDIIARLTMRDLGDALLIPKNLTNRELPNYFEPLDPAMMENMRFTDHRMHEGQNYGLATGSSIEGIIYNKRAFAAAGIEEVPRTLDEFYAACEQLKQAGIVPVYLNYGAQWPMKQWGEELVVFMNEDPNYVNNMINQPEPWQLDNAWGRSIMIAKTLINRGYVEDRLFADYWEISKTEVATGEAAMYFLGNWVINQVVAAGANSEDIGFFPFPYDNSGNYYAPVNPDWFVGVSKFSEHKKLAKAWIDFLVKESGYIADSGFLPVIKGEEAAFPQIQEFLSYEPTLVESVPVSDTLLEIANRAQIAFWSGEYVQELVASRDLAASFEAINQRWKRAREEVLELPVQ</sequence>
<dbReference type="SUPFAM" id="SSF53850">
    <property type="entry name" value="Periplasmic binding protein-like II"/>
    <property type="match status" value="1"/>
</dbReference>
<evidence type="ECO:0000256" key="6">
    <source>
        <dbReference type="SAM" id="SignalP"/>
    </source>
</evidence>
<keyword evidence="8" id="KW-1185">Reference proteome</keyword>